<organism evidence="1 2">
    <name type="scientific">Mytilus galloprovincialis</name>
    <name type="common">Mediterranean mussel</name>
    <dbReference type="NCBI Taxonomy" id="29158"/>
    <lineage>
        <taxon>Eukaryota</taxon>
        <taxon>Metazoa</taxon>
        <taxon>Spiralia</taxon>
        <taxon>Lophotrochozoa</taxon>
        <taxon>Mollusca</taxon>
        <taxon>Bivalvia</taxon>
        <taxon>Autobranchia</taxon>
        <taxon>Pteriomorphia</taxon>
        <taxon>Mytilida</taxon>
        <taxon>Mytiloidea</taxon>
        <taxon>Mytilidae</taxon>
        <taxon>Mytilinae</taxon>
        <taxon>Mytilus</taxon>
    </lineage>
</organism>
<evidence type="ECO:0000313" key="1">
    <source>
        <dbReference type="EMBL" id="VDI33610.1"/>
    </source>
</evidence>
<protein>
    <submittedName>
        <fullName evidence="1">Uncharacterized protein</fullName>
    </submittedName>
</protein>
<name>A0A8B6EFY1_MYTGA</name>
<dbReference type="AlphaFoldDB" id="A0A8B6EFY1"/>
<reference evidence="1" key="1">
    <citation type="submission" date="2018-11" db="EMBL/GenBank/DDBJ databases">
        <authorList>
            <person name="Alioto T."/>
            <person name="Alioto T."/>
        </authorList>
    </citation>
    <scope>NUCLEOTIDE SEQUENCE</scope>
</reference>
<dbReference type="InterPro" id="IPR000358">
    <property type="entry name" value="RNR_small_fam"/>
</dbReference>
<dbReference type="GO" id="GO:0004748">
    <property type="term" value="F:ribonucleoside-diphosphate reductase activity, thioredoxin disulfide as acceptor"/>
    <property type="evidence" value="ECO:0007669"/>
    <property type="project" value="TreeGrafter"/>
</dbReference>
<gene>
    <name evidence="1" type="ORF">MGAL_10B073132</name>
</gene>
<evidence type="ECO:0000313" key="2">
    <source>
        <dbReference type="Proteomes" id="UP000596742"/>
    </source>
</evidence>
<dbReference type="Proteomes" id="UP000596742">
    <property type="component" value="Unassembled WGS sequence"/>
</dbReference>
<keyword evidence="2" id="KW-1185">Reference proteome</keyword>
<dbReference type="EMBL" id="UYJE01005058">
    <property type="protein sequence ID" value="VDI33610.1"/>
    <property type="molecule type" value="Genomic_DNA"/>
</dbReference>
<dbReference type="GO" id="GO:0005829">
    <property type="term" value="C:cytosol"/>
    <property type="evidence" value="ECO:0007669"/>
    <property type="project" value="TreeGrafter"/>
</dbReference>
<dbReference type="PANTHER" id="PTHR23409">
    <property type="entry name" value="RIBONUCLEOSIDE-DIPHOSPHATE REDUCTASE SMALL CHAIN"/>
    <property type="match status" value="1"/>
</dbReference>
<dbReference type="PANTHER" id="PTHR23409:SF21">
    <property type="entry name" value="CAPSID PROTEIN"/>
    <property type="match status" value="1"/>
</dbReference>
<proteinExistence type="predicted"/>
<dbReference type="OrthoDB" id="6134518at2759"/>
<dbReference type="GO" id="GO:0009263">
    <property type="term" value="P:deoxyribonucleotide biosynthetic process"/>
    <property type="evidence" value="ECO:0007669"/>
    <property type="project" value="InterPro"/>
</dbReference>
<accession>A0A8B6EFY1</accession>
<comment type="caution">
    <text evidence="1">The sequence shown here is derived from an EMBL/GenBank/DDBJ whole genome shotgun (WGS) entry which is preliminary data.</text>
</comment>
<sequence length="395" mass="44165">MASFTTDEMQEAQPSGLDIFSIPPYQTAVERMYYQDVRTNSQLSGNTPLEFNVSGQNGLEYIDLKRTKLYVKAKIKKADGSSLTETEYVGPVNLFLHAMFAQVDVTLQGKLISTAPNQYPYKAMIQTLLSYGSDAKKTQLGAQLWKKDTPGYVDSNDVKNSGNQALYERFKLFAGSKTCDMEGPLLNDLCSIDRFIINQVPISVKLYRSRPDFCLVTAEENPNFEVVIEDIVLKVYLFLGSCPARVVIGFVDAEAAAGSYITNPFNFEHFNLKNIGLYVNNIPVSGNILQINFDATTGRTIIPAYTKLFQITEKDSRDSGNQITRDDFAKGYALYCFELEPEFGESAHYLTLIKQGNVRLEAQFGTALSKAITCFIYSEQQGMFGITATRNIEIE</sequence>